<evidence type="ECO:0000313" key="5">
    <source>
        <dbReference type="Proteomes" id="UP000245884"/>
    </source>
</evidence>
<dbReference type="GeneID" id="37031805"/>
<evidence type="ECO:0000256" key="1">
    <source>
        <dbReference type="ARBA" id="ARBA00008873"/>
    </source>
</evidence>
<sequence>MVLLQCTPSSVNIERISSELTRLPGVLRIDELRIWQLNEHHSIASVKLLLVLPDEKPNVCANPNAQPHPHLYHFFIMPSDVLRRARAILQSWGVEECTVEVEYDTWQQTAQCMIATPPRAASNDSINEARPSGTMMRTSPPRSSEAINGDTGGTERRRSSWRGPRCDSSP</sequence>
<dbReference type="PANTHER" id="PTHR45820:SF4">
    <property type="entry name" value="ZINC TRANSPORTER 63C, ISOFORM F"/>
    <property type="match status" value="1"/>
</dbReference>
<keyword evidence="2" id="KW-0862">Zinc</keyword>
<keyword evidence="5" id="KW-1185">Reference proteome</keyword>
<protein>
    <submittedName>
        <fullName evidence="4">Uncharacterized protein</fullName>
    </submittedName>
</protein>
<feature type="region of interest" description="Disordered" evidence="3">
    <location>
        <begin position="117"/>
        <end position="170"/>
    </location>
</feature>
<gene>
    <name evidence="4" type="ORF">BDZ90DRAFT_97506</name>
</gene>
<feature type="compositionally biased region" description="Polar residues" evidence="3">
    <location>
        <begin position="135"/>
        <end position="146"/>
    </location>
</feature>
<dbReference type="STRING" id="1569628.A0A316ULN1"/>
<dbReference type="EMBL" id="KZ819679">
    <property type="protein sequence ID" value="PWN24833.1"/>
    <property type="molecule type" value="Genomic_DNA"/>
</dbReference>
<organism evidence="4 5">
    <name type="scientific">Jaminaea rosea</name>
    <dbReference type="NCBI Taxonomy" id="1569628"/>
    <lineage>
        <taxon>Eukaryota</taxon>
        <taxon>Fungi</taxon>
        <taxon>Dikarya</taxon>
        <taxon>Basidiomycota</taxon>
        <taxon>Ustilaginomycotina</taxon>
        <taxon>Exobasidiomycetes</taxon>
        <taxon>Microstromatales</taxon>
        <taxon>Microstromatales incertae sedis</taxon>
        <taxon>Jaminaea</taxon>
    </lineage>
</organism>
<dbReference type="RefSeq" id="XP_025359445.1">
    <property type="nucleotide sequence ID" value="XM_025509982.1"/>
</dbReference>
<proteinExistence type="inferred from homology"/>
<dbReference type="PANTHER" id="PTHR45820">
    <property type="entry name" value="FI23527P1"/>
    <property type="match status" value="1"/>
</dbReference>
<comment type="similarity">
    <text evidence="1">Belongs to the cation diffusion facilitator (CDF) transporter (TC 2.A.4) family. SLC30A subfamily.</text>
</comment>
<dbReference type="OrthoDB" id="9944568at2759"/>
<evidence type="ECO:0000256" key="3">
    <source>
        <dbReference type="SAM" id="MobiDB-lite"/>
    </source>
</evidence>
<reference evidence="4 5" key="1">
    <citation type="journal article" date="2018" name="Mol. Biol. Evol.">
        <title>Broad Genomic Sampling Reveals a Smut Pathogenic Ancestry of the Fungal Clade Ustilaginomycotina.</title>
        <authorList>
            <person name="Kijpornyongpan T."/>
            <person name="Mondo S.J."/>
            <person name="Barry K."/>
            <person name="Sandor L."/>
            <person name="Lee J."/>
            <person name="Lipzen A."/>
            <person name="Pangilinan J."/>
            <person name="LaButti K."/>
            <person name="Hainaut M."/>
            <person name="Henrissat B."/>
            <person name="Grigoriev I.V."/>
            <person name="Spatafora J.W."/>
            <person name="Aime M.C."/>
        </authorList>
    </citation>
    <scope>NUCLEOTIDE SEQUENCE [LARGE SCALE GENOMIC DNA]</scope>
    <source>
        <strain evidence="4 5">MCA 5214</strain>
    </source>
</reference>
<evidence type="ECO:0000313" key="4">
    <source>
        <dbReference type="EMBL" id="PWN24833.1"/>
    </source>
</evidence>
<evidence type="ECO:0000256" key="2">
    <source>
        <dbReference type="ARBA" id="ARBA00022833"/>
    </source>
</evidence>
<dbReference type="GO" id="GO:0005385">
    <property type="term" value="F:zinc ion transmembrane transporter activity"/>
    <property type="evidence" value="ECO:0007669"/>
    <property type="project" value="TreeGrafter"/>
</dbReference>
<dbReference type="Proteomes" id="UP000245884">
    <property type="component" value="Unassembled WGS sequence"/>
</dbReference>
<dbReference type="GO" id="GO:0006882">
    <property type="term" value="P:intracellular zinc ion homeostasis"/>
    <property type="evidence" value="ECO:0007669"/>
    <property type="project" value="TreeGrafter"/>
</dbReference>
<name>A0A316ULN1_9BASI</name>
<dbReference type="AlphaFoldDB" id="A0A316ULN1"/>
<dbReference type="GO" id="GO:0016020">
    <property type="term" value="C:membrane"/>
    <property type="evidence" value="ECO:0007669"/>
    <property type="project" value="TreeGrafter"/>
</dbReference>
<accession>A0A316ULN1</accession>